<proteinExistence type="predicted"/>
<reference evidence="2" key="1">
    <citation type="submission" date="2014-03" db="EMBL/GenBank/DDBJ databases">
        <authorList>
            <person name="Aksoy S."/>
            <person name="Warren W."/>
            <person name="Wilson R.K."/>
        </authorList>
    </citation>
    <scope>NUCLEOTIDE SEQUENCE [LARGE SCALE GENOMIC DNA]</scope>
    <source>
        <strain evidence="2">IAEA</strain>
    </source>
</reference>
<dbReference type="VEuPathDB" id="VectorBase:GPAI019847"/>
<dbReference type="EnsemblMetazoa" id="GPAI019847-RA">
    <property type="protein sequence ID" value="GPAI019847-PA"/>
    <property type="gene ID" value="GPAI019847"/>
</dbReference>
<dbReference type="Proteomes" id="UP000092445">
    <property type="component" value="Unassembled WGS sequence"/>
</dbReference>
<dbReference type="AlphaFoldDB" id="A0A1A9ZN52"/>
<reference evidence="1" key="2">
    <citation type="submission" date="2020-05" db="UniProtKB">
        <authorList>
            <consortium name="EnsemblMetazoa"/>
        </authorList>
    </citation>
    <scope>IDENTIFICATION</scope>
    <source>
        <strain evidence="1">IAEA</strain>
    </source>
</reference>
<accession>A0A1A9ZN52</accession>
<evidence type="ECO:0000313" key="2">
    <source>
        <dbReference type="Proteomes" id="UP000092445"/>
    </source>
</evidence>
<keyword evidence="2" id="KW-1185">Reference proteome</keyword>
<name>A0A1A9ZN52_GLOPL</name>
<protein>
    <submittedName>
        <fullName evidence="1">Uncharacterized protein</fullName>
    </submittedName>
</protein>
<evidence type="ECO:0000313" key="1">
    <source>
        <dbReference type="EnsemblMetazoa" id="GPAI019847-PA"/>
    </source>
</evidence>
<sequence>MNFDELISLISKPLKRYERLRVSPSTSQLNTGDRYDNENSVLANYEFILYDGKLIPDVFVKILRTYSELVEKDFTVNYSKMFILRLNKQLKNALCGYFFIT</sequence>
<organism evidence="1 2">
    <name type="scientific">Glossina pallidipes</name>
    <name type="common">Tsetse fly</name>
    <dbReference type="NCBI Taxonomy" id="7398"/>
    <lineage>
        <taxon>Eukaryota</taxon>
        <taxon>Metazoa</taxon>
        <taxon>Ecdysozoa</taxon>
        <taxon>Arthropoda</taxon>
        <taxon>Hexapoda</taxon>
        <taxon>Insecta</taxon>
        <taxon>Pterygota</taxon>
        <taxon>Neoptera</taxon>
        <taxon>Endopterygota</taxon>
        <taxon>Diptera</taxon>
        <taxon>Brachycera</taxon>
        <taxon>Muscomorpha</taxon>
        <taxon>Hippoboscoidea</taxon>
        <taxon>Glossinidae</taxon>
        <taxon>Glossina</taxon>
    </lineage>
</organism>